<reference evidence="13" key="1">
    <citation type="submission" date="2025-08" db="UniProtKB">
        <authorList>
            <consortium name="RefSeq"/>
        </authorList>
    </citation>
    <scope>IDENTIFICATION</scope>
    <source>
        <tissue evidence="13">Leaves</tissue>
    </source>
</reference>
<feature type="compositionally biased region" description="Basic and acidic residues" evidence="11">
    <location>
        <begin position="480"/>
        <end position="489"/>
    </location>
</feature>
<evidence type="ECO:0000256" key="1">
    <source>
        <dbReference type="ARBA" id="ARBA00004123"/>
    </source>
</evidence>
<protein>
    <recommendedName>
        <fullName evidence="9">U5 small nuclear ribonucleoprotein TSSC4</fullName>
    </recommendedName>
</protein>
<dbReference type="GeneID" id="113723010"/>
<evidence type="ECO:0000313" key="13">
    <source>
        <dbReference type="RefSeq" id="XP_071914767.1"/>
    </source>
</evidence>
<keyword evidence="4" id="KW-0963">Cytoplasm</keyword>
<comment type="function">
    <text evidence="10">Protein associated with the U5 snRNP, during its maturation and its post-splicing recycling and which is required for spliceosomal tri-snRNP complex assembly in the nucleus. Has a molecular sequestering activity and transiently hinders SNRNP200 binding sites for constitutive splicing factors that intervene later during the assembly of the spliceosome and splicing. Together with its molecular sequestering activity, may also function as a molecular adapter and placeholder, coordinating the assembly of the U5 snRNP and its association with the U4/U6 di-snRNP.</text>
</comment>
<dbReference type="RefSeq" id="XP_071914767.1">
    <property type="nucleotide sequence ID" value="XM_072058666.1"/>
</dbReference>
<organism evidence="12 13">
    <name type="scientific">Coffea arabica</name>
    <name type="common">Arabian coffee</name>
    <dbReference type="NCBI Taxonomy" id="13443"/>
    <lineage>
        <taxon>Eukaryota</taxon>
        <taxon>Viridiplantae</taxon>
        <taxon>Streptophyta</taxon>
        <taxon>Embryophyta</taxon>
        <taxon>Tracheophyta</taxon>
        <taxon>Spermatophyta</taxon>
        <taxon>Magnoliopsida</taxon>
        <taxon>eudicotyledons</taxon>
        <taxon>Gunneridae</taxon>
        <taxon>Pentapetalae</taxon>
        <taxon>asterids</taxon>
        <taxon>lamiids</taxon>
        <taxon>Gentianales</taxon>
        <taxon>Rubiaceae</taxon>
        <taxon>Ixoroideae</taxon>
        <taxon>Gardenieae complex</taxon>
        <taxon>Bertiereae - Coffeeae clade</taxon>
        <taxon>Coffeeae</taxon>
        <taxon>Coffea</taxon>
    </lineage>
</organism>
<dbReference type="PANTHER" id="PTHR13445">
    <property type="entry name" value="TUMOR SUPPRESSING SUBTRANSFERABLE CANDIDATE 4 TSSC4"/>
    <property type="match status" value="1"/>
</dbReference>
<feature type="region of interest" description="Disordered" evidence="11">
    <location>
        <begin position="263"/>
        <end position="287"/>
    </location>
</feature>
<gene>
    <name evidence="13" type="primary">LOC113723010</name>
</gene>
<feature type="compositionally biased region" description="Low complexity" evidence="11">
    <location>
        <begin position="16"/>
        <end position="44"/>
    </location>
</feature>
<evidence type="ECO:0000256" key="8">
    <source>
        <dbReference type="ARBA" id="ARBA00023242"/>
    </source>
</evidence>
<feature type="region of interest" description="Disordered" evidence="11">
    <location>
        <begin position="465"/>
        <end position="489"/>
    </location>
</feature>
<evidence type="ECO:0000256" key="7">
    <source>
        <dbReference type="ARBA" id="ARBA00023187"/>
    </source>
</evidence>
<feature type="compositionally biased region" description="Basic and acidic residues" evidence="11">
    <location>
        <begin position="99"/>
        <end position="116"/>
    </location>
</feature>
<keyword evidence="12" id="KW-1185">Reference proteome</keyword>
<feature type="compositionally biased region" description="Basic and acidic residues" evidence="11">
    <location>
        <begin position="47"/>
        <end position="58"/>
    </location>
</feature>
<keyword evidence="8" id="KW-0539">Nucleus</keyword>
<dbReference type="Proteomes" id="UP001652660">
    <property type="component" value="Chromosome 7e"/>
</dbReference>
<keyword evidence="7" id="KW-0508">mRNA splicing</keyword>
<evidence type="ECO:0000313" key="12">
    <source>
        <dbReference type="Proteomes" id="UP001652660"/>
    </source>
</evidence>
<comment type="similarity">
    <text evidence="3">Belongs to the TSSC4 family.</text>
</comment>
<feature type="region of interest" description="Disordered" evidence="11">
    <location>
        <begin position="16"/>
        <end position="138"/>
    </location>
</feature>
<keyword evidence="5" id="KW-0507">mRNA processing</keyword>
<accession>A0ABM4V5G0</accession>
<evidence type="ECO:0000256" key="6">
    <source>
        <dbReference type="ARBA" id="ARBA00022728"/>
    </source>
</evidence>
<evidence type="ECO:0000256" key="3">
    <source>
        <dbReference type="ARBA" id="ARBA00010362"/>
    </source>
</evidence>
<evidence type="ECO:0000256" key="4">
    <source>
        <dbReference type="ARBA" id="ARBA00022490"/>
    </source>
</evidence>
<evidence type="ECO:0000256" key="5">
    <source>
        <dbReference type="ARBA" id="ARBA00022664"/>
    </source>
</evidence>
<evidence type="ECO:0000256" key="11">
    <source>
        <dbReference type="SAM" id="MobiDB-lite"/>
    </source>
</evidence>
<evidence type="ECO:0000256" key="10">
    <source>
        <dbReference type="ARBA" id="ARBA00045970"/>
    </source>
</evidence>
<sequence length="489" mass="54588">MEDSFRVRVDRVFGSLVSSSPSNNRNSNHTPPSSSSLTSLWSLSDQEIERKEWKRDSPDCPPRSPSPPSNLHHPLLSSSSSFSPSTAALSLPPPHRQHLYPDRGNYDHQDHIRNNEEQEEDNPAGKGHQDHEDGQDWDIRSSIGLDCTLDFEDEEDEYDKVAVGREKAGDILCMGDVVDYGIEVNAHNELPSSFKDAPRDPRANHMAAKLRLREDAEAAGDFDTSKLSEMCMSSLTNRQGQQKVEDLVTPKPILRKRENPIHKKSPKRVRFHEQQQPNLGPNDSALGTCSPEEISSSEEALDLPGNQSLVVEAKASDVESSVPLKSSSSGESALLEDASTVPRVSNYIPDYLRNPTRYTRYDLASSYDTDEESNRKAYMEFLNQVNPAETHPDEASLTFQHPLTFTPKKKEHDLSMVKENGVKQNQVEVSKDKPIAVGIAAGDAYAQDNEVCAMEEDGFETVVCKNSQKPGRRYRSRTRTGMDSDDHVT</sequence>
<name>A0ABM4V5G0_COFAR</name>
<comment type="subcellular location">
    <subcellularLocation>
        <location evidence="2">Cytoplasm</location>
    </subcellularLocation>
    <subcellularLocation>
        <location evidence="1">Nucleus</location>
    </subcellularLocation>
</comment>
<dbReference type="Pfam" id="PF15264">
    <property type="entry name" value="TSSC4"/>
    <property type="match status" value="1"/>
</dbReference>
<dbReference type="PANTHER" id="PTHR13445:SF3">
    <property type="entry name" value="U5 SMALL NUCLEAR RIBONUCLEOPROTEIN TSSC4"/>
    <property type="match status" value="1"/>
</dbReference>
<dbReference type="InterPro" id="IPR029338">
    <property type="entry name" value="TSSC4"/>
</dbReference>
<feature type="compositionally biased region" description="Basic and acidic residues" evidence="11">
    <location>
        <begin position="127"/>
        <end position="138"/>
    </location>
</feature>
<proteinExistence type="inferred from homology"/>
<keyword evidence="6" id="KW-0747">Spliceosome</keyword>
<evidence type="ECO:0000256" key="2">
    <source>
        <dbReference type="ARBA" id="ARBA00004496"/>
    </source>
</evidence>
<evidence type="ECO:0000256" key="9">
    <source>
        <dbReference type="ARBA" id="ARBA00035304"/>
    </source>
</evidence>
<feature type="compositionally biased region" description="Polar residues" evidence="11">
    <location>
        <begin position="274"/>
        <end position="287"/>
    </location>
</feature>
<feature type="compositionally biased region" description="Low complexity" evidence="11">
    <location>
        <begin position="69"/>
        <end position="90"/>
    </location>
</feature>
<feature type="compositionally biased region" description="Pro residues" evidence="11">
    <location>
        <begin position="59"/>
        <end position="68"/>
    </location>
</feature>